<dbReference type="AlphaFoldDB" id="A0A075HDQ9"/>
<accession>A0A075HDQ9</accession>
<dbReference type="EMBL" id="KF900970">
    <property type="protein sequence ID" value="AIF13340.1"/>
    <property type="molecule type" value="Genomic_DNA"/>
</dbReference>
<sequence>MADATGLPILRMYTGPGGKTRFAWTVLPLVRKTGLGSVGLFSELFVNENILDNEGDLRLQFAVTPLPKSGAGEGPQLAHTAPRKQLVLTLGGCLEFRSCDVETFDETTSATIGAGDILLAEDLVGAGHAWRFVPARDGRLKPWRRCYVHLGDEYDHFVALLKPQ</sequence>
<organism evidence="1">
    <name type="scientific">uncultured marine group II/III euryarchaeote KM3_61_H04</name>
    <dbReference type="NCBI Taxonomy" id="1456471"/>
    <lineage>
        <taxon>Archaea</taxon>
        <taxon>Methanobacteriati</taxon>
        <taxon>Methanobacteriota</taxon>
        <taxon>environmental samples</taxon>
    </lineage>
</organism>
<reference evidence="1" key="1">
    <citation type="journal article" date="2014" name="Genome Biol. Evol.">
        <title>Pangenome evidence for extensive interdomain horizontal transfer affecting lineage core and shell genes in uncultured planktonic thaumarchaeota and euryarchaeota.</title>
        <authorList>
            <person name="Deschamps P."/>
            <person name="Zivanovic Y."/>
            <person name="Moreira D."/>
            <person name="Rodriguez-Valera F."/>
            <person name="Lopez-Garcia P."/>
        </authorList>
    </citation>
    <scope>NUCLEOTIDE SEQUENCE</scope>
</reference>
<protein>
    <submittedName>
        <fullName evidence="1">Uncharacterized protein</fullName>
    </submittedName>
</protein>
<proteinExistence type="predicted"/>
<name>A0A075HDQ9_9EURY</name>
<evidence type="ECO:0000313" key="1">
    <source>
        <dbReference type="EMBL" id="AIF13340.1"/>
    </source>
</evidence>